<proteinExistence type="predicted"/>
<evidence type="ECO:0000313" key="1">
    <source>
        <dbReference type="EMBL" id="MXU82217.1"/>
    </source>
</evidence>
<dbReference type="AlphaFoldDB" id="A0A6B0TZ81"/>
<protein>
    <submittedName>
        <fullName evidence="1">Putative secreted protein</fullName>
    </submittedName>
</protein>
<sequence>MKSICWGPIEVFLVHTAARMASCLILHLYKHMQHVLESDFDWRAGTTYLPSQAEKWQQPCTLLAVMH</sequence>
<name>A0A6B0TZ81_IXORI</name>
<accession>A0A6B0TZ81</accession>
<organism evidence="1">
    <name type="scientific">Ixodes ricinus</name>
    <name type="common">Common tick</name>
    <name type="synonym">Acarus ricinus</name>
    <dbReference type="NCBI Taxonomy" id="34613"/>
    <lineage>
        <taxon>Eukaryota</taxon>
        <taxon>Metazoa</taxon>
        <taxon>Ecdysozoa</taxon>
        <taxon>Arthropoda</taxon>
        <taxon>Chelicerata</taxon>
        <taxon>Arachnida</taxon>
        <taxon>Acari</taxon>
        <taxon>Parasitiformes</taxon>
        <taxon>Ixodida</taxon>
        <taxon>Ixodoidea</taxon>
        <taxon>Ixodidae</taxon>
        <taxon>Ixodinae</taxon>
        <taxon>Ixodes</taxon>
    </lineage>
</organism>
<reference evidence="1" key="1">
    <citation type="submission" date="2019-12" db="EMBL/GenBank/DDBJ databases">
        <title>An insight into the sialome of adult female Ixodes ricinus ticks feeding for 6 days.</title>
        <authorList>
            <person name="Perner J."/>
            <person name="Ribeiro J.M.C."/>
        </authorList>
    </citation>
    <scope>NUCLEOTIDE SEQUENCE</scope>
    <source>
        <strain evidence="1">Semi-engorged</strain>
        <tissue evidence="1">Salivary glands</tissue>
    </source>
</reference>
<dbReference type="EMBL" id="GIFC01000134">
    <property type="protein sequence ID" value="MXU82217.1"/>
    <property type="molecule type" value="Transcribed_RNA"/>
</dbReference>